<organism evidence="3 4">
    <name type="scientific">Candidatus Borkfalkia ceftriaxoniphila</name>
    <dbReference type="NCBI Taxonomy" id="2508949"/>
    <lineage>
        <taxon>Bacteria</taxon>
        <taxon>Bacillati</taxon>
        <taxon>Bacillota</taxon>
        <taxon>Clostridia</taxon>
        <taxon>Christensenellales</taxon>
        <taxon>Christensenellaceae</taxon>
        <taxon>Candidatus Borkfalkia</taxon>
    </lineage>
</organism>
<keyword evidence="4" id="KW-1185">Reference proteome</keyword>
<dbReference type="Pfam" id="PF12979">
    <property type="entry name" value="DUF3863"/>
    <property type="match status" value="1"/>
</dbReference>
<dbReference type="EMBL" id="SDOZ01000002">
    <property type="protein sequence ID" value="RXZ62065.1"/>
    <property type="molecule type" value="Genomic_DNA"/>
</dbReference>
<dbReference type="Proteomes" id="UP000291269">
    <property type="component" value="Unassembled WGS sequence"/>
</dbReference>
<accession>A0A4Q2KBW7</accession>
<proteinExistence type="predicted"/>
<protein>
    <submittedName>
        <fullName evidence="3">DUF3863 domain-containing protein</fullName>
    </submittedName>
</protein>
<reference evidence="3 4" key="1">
    <citation type="journal article" date="2019" name="Gut">
        <title>Antibiotics-induced monodominance of a novel gut bacterial order.</title>
        <authorList>
            <person name="Hildebrand F."/>
            <person name="Moitinho-Silva L."/>
            <person name="Blasche S."/>
            <person name="Jahn M.T."/>
            <person name="Gossmann T.I."/>
            <person name="Heuerta-Cepas J."/>
            <person name="Hercog R."/>
            <person name="Luetge M."/>
            <person name="Bahram M."/>
            <person name="Pryszlak A."/>
            <person name="Alves R.J."/>
            <person name="Waszak S.M."/>
            <person name="Zhu A."/>
            <person name="Ye L."/>
            <person name="Costea P.I."/>
            <person name="Aalvink S."/>
            <person name="Belzer C."/>
            <person name="Forslund S.K."/>
            <person name="Sunagawa S."/>
            <person name="Hentschel U."/>
            <person name="Merten C."/>
            <person name="Patil K.R."/>
            <person name="Benes V."/>
            <person name="Bork P."/>
        </authorList>
    </citation>
    <scope>NUCLEOTIDE SEQUENCE [LARGE SCALE GENOMIC DNA]</scope>
    <source>
        <strain evidence="3 4">HDS1380</strain>
    </source>
</reference>
<dbReference type="InterPro" id="IPR024334">
    <property type="entry name" value="DUF3863"/>
</dbReference>
<dbReference type="InterPro" id="IPR024335">
    <property type="entry name" value="DUF3864"/>
</dbReference>
<evidence type="ECO:0000259" key="2">
    <source>
        <dbReference type="Pfam" id="PF12980"/>
    </source>
</evidence>
<feature type="domain" description="DUF3863" evidence="1">
    <location>
        <begin position="4"/>
        <end position="347"/>
    </location>
</feature>
<evidence type="ECO:0000313" key="4">
    <source>
        <dbReference type="Proteomes" id="UP000291269"/>
    </source>
</evidence>
<dbReference type="OrthoDB" id="1090079at2"/>
<dbReference type="AlphaFoldDB" id="A0A4Q2KBW7"/>
<dbReference type="Pfam" id="PF12980">
    <property type="entry name" value="DUF3864"/>
    <property type="match status" value="1"/>
</dbReference>
<dbReference type="Gene3D" id="3.20.20.510">
    <property type="entry name" value="Uncharacterised protein PF12979, DUF3863"/>
    <property type="match status" value="1"/>
</dbReference>
<dbReference type="Gene3D" id="3.30.1120.110">
    <property type="match status" value="1"/>
</dbReference>
<comment type="caution">
    <text evidence="3">The sequence shown here is derived from an EMBL/GenBank/DDBJ whole genome shotgun (WGS) entry which is preliminary data.</text>
</comment>
<evidence type="ECO:0000313" key="3">
    <source>
        <dbReference type="EMBL" id="RXZ62065.1"/>
    </source>
</evidence>
<name>A0A4Q2KBW7_9FIRM</name>
<gene>
    <name evidence="3" type="ORF">ESZ91_06645</name>
</gene>
<evidence type="ECO:0000259" key="1">
    <source>
        <dbReference type="Pfam" id="PF12979"/>
    </source>
</evidence>
<dbReference type="RefSeq" id="WP_129225389.1">
    <property type="nucleotide sequence ID" value="NZ_SDOZ01000002.1"/>
</dbReference>
<feature type="domain" description="DUF3864" evidence="2">
    <location>
        <begin position="360"/>
        <end position="425"/>
    </location>
</feature>
<sequence>MKGRYFCFTIVIRVNQIEVAPGVNLGVDERRENTLENLIKYRESIFRADPSARVTFALSDAALRDESENFRNIRAQLREYYEKFGDDVTYMLGAFFSAAYEKRAQICANVHSALCLLKDFMGPEYRPQAIVGGFVASDVIRYIAEVEHIHVVQGNIFSQYAVDNQDGDGSICYPYYPSKEHFCKPAQGDEDFIDCVNLDGWTVDFINATYCGVTKEGYNSRMGCGPIETLRPFCVEKGIEIMLVSADQMLGENFGRNNGFGYATAIWELCLIQRDGHHQMNIDETTVTAFLSALKKKYPDLKIVPFGEVGESFRKEHPDNRQLHYEFVHQGIGFGGSLENVRLYWYMNKYFRLCIREDIQRGTKKVIDFTDYTKQAAEPEDSDYRIGKIQRNWSLLGDINQKGLREQDKPIDFVRLSEAQKELIGRAEKEFGFTVTF</sequence>